<feature type="region of interest" description="Disordered" evidence="2">
    <location>
        <begin position="1"/>
        <end position="24"/>
    </location>
</feature>
<feature type="compositionally biased region" description="Polar residues" evidence="2">
    <location>
        <begin position="1"/>
        <end position="19"/>
    </location>
</feature>
<organism evidence="4 5">
    <name type="scientific">Plantibacter flavus</name>
    <dbReference type="NCBI Taxonomy" id="150123"/>
    <lineage>
        <taxon>Bacteria</taxon>
        <taxon>Bacillati</taxon>
        <taxon>Actinomycetota</taxon>
        <taxon>Actinomycetes</taxon>
        <taxon>Micrococcales</taxon>
        <taxon>Microbacteriaceae</taxon>
        <taxon>Plantibacter</taxon>
    </lineage>
</organism>
<proteinExistence type="predicted"/>
<reference evidence="4 5" key="1">
    <citation type="submission" date="2018-11" db="EMBL/GenBank/DDBJ databases">
        <title>Sequencing the genomes of 1000 actinobacteria strains.</title>
        <authorList>
            <person name="Klenk H.-P."/>
        </authorList>
    </citation>
    <scope>NUCLEOTIDE SEQUENCE [LARGE SCALE GENOMIC DNA]</scope>
    <source>
        <strain evidence="4 5">DSM 14012</strain>
    </source>
</reference>
<evidence type="ECO:0000259" key="3">
    <source>
        <dbReference type="Pfam" id="PF01261"/>
    </source>
</evidence>
<dbReference type="InterPro" id="IPR050312">
    <property type="entry name" value="IolE/XylAMocC-like"/>
</dbReference>
<dbReference type="EMBL" id="RKHL01000001">
    <property type="protein sequence ID" value="ROR83558.1"/>
    <property type="molecule type" value="Genomic_DNA"/>
</dbReference>
<dbReference type="InterPro" id="IPR036237">
    <property type="entry name" value="Xyl_isomerase-like_sf"/>
</dbReference>
<dbReference type="PANTHER" id="PTHR12110">
    <property type="entry name" value="HYDROXYPYRUVATE ISOMERASE"/>
    <property type="match status" value="1"/>
</dbReference>
<evidence type="ECO:0000256" key="1">
    <source>
        <dbReference type="ARBA" id="ARBA00023277"/>
    </source>
</evidence>
<evidence type="ECO:0000313" key="4">
    <source>
        <dbReference type="EMBL" id="ROR83558.1"/>
    </source>
</evidence>
<dbReference type="Pfam" id="PF01261">
    <property type="entry name" value="AP_endonuc_2"/>
    <property type="match status" value="1"/>
</dbReference>
<dbReference type="InterPro" id="IPR013022">
    <property type="entry name" value="Xyl_isomerase-like_TIM-brl"/>
</dbReference>
<dbReference type="Gene3D" id="3.20.20.150">
    <property type="entry name" value="Divalent-metal-dependent TIM barrel enzymes"/>
    <property type="match status" value="1"/>
</dbReference>
<comment type="caution">
    <text evidence="4">The sequence shown here is derived from an EMBL/GenBank/DDBJ whole genome shotgun (WGS) entry which is preliminary data.</text>
</comment>
<accession>A0A3N2C7R6</accession>
<keyword evidence="1" id="KW-0119">Carbohydrate metabolism</keyword>
<gene>
    <name evidence="4" type="ORF">EDD42_3670</name>
</gene>
<name>A0A3N2C7R6_9MICO</name>
<feature type="domain" description="Xylose isomerase-like TIM barrel" evidence="3">
    <location>
        <begin position="95"/>
        <end position="275"/>
    </location>
</feature>
<evidence type="ECO:0000313" key="5">
    <source>
        <dbReference type="Proteomes" id="UP000266915"/>
    </source>
</evidence>
<dbReference type="RefSeq" id="WP_085511369.1">
    <property type="nucleotide sequence ID" value="NZ_RKHL01000001.1"/>
</dbReference>
<dbReference type="GO" id="GO:0016853">
    <property type="term" value="F:isomerase activity"/>
    <property type="evidence" value="ECO:0007669"/>
    <property type="project" value="UniProtKB-KW"/>
</dbReference>
<dbReference type="AlphaFoldDB" id="A0A3N2C7R6"/>
<dbReference type="Proteomes" id="UP000266915">
    <property type="component" value="Unassembled WGS sequence"/>
</dbReference>
<sequence length="277" mass="29793">MTIPPTTERNRMSDTNPTAQRHPLTGYGVIVPSERIPDAFASGADYAEPTIVGNLVVTDGAGWTRHPDYDASVRRGSFAILFPGDLSLADPGFPAERVTAYLDAVMPIIGSVSEPGAKIVFGSGTARTVPTGVDVTAARARFAEVVVETRDAAERNGLQIVLEPLNRDETNLLNSLEETVAFLDEFGIDRVPVVADLFHIMLEEEPLAVVQALGARIGHAHIADAGRRPPGQGDWPLTEFITALRDGGYNGPITVECLFEDFEPELEAALAHLRQLA</sequence>
<dbReference type="SUPFAM" id="SSF51658">
    <property type="entry name" value="Xylose isomerase-like"/>
    <property type="match status" value="1"/>
</dbReference>
<protein>
    <submittedName>
        <fullName evidence="4">Sugar phosphate isomerase/epimerase</fullName>
    </submittedName>
</protein>
<keyword evidence="5" id="KW-1185">Reference proteome</keyword>
<evidence type="ECO:0000256" key="2">
    <source>
        <dbReference type="SAM" id="MobiDB-lite"/>
    </source>
</evidence>
<keyword evidence="4" id="KW-0413">Isomerase</keyword>